<dbReference type="Proteomes" id="UP000054007">
    <property type="component" value="Unassembled WGS sequence"/>
</dbReference>
<name>A0A0D7BI79_9AGAR</name>
<dbReference type="OrthoDB" id="2851073at2759"/>
<evidence type="ECO:0000313" key="2">
    <source>
        <dbReference type="Proteomes" id="UP000054007"/>
    </source>
</evidence>
<dbReference type="EMBL" id="KN880476">
    <property type="protein sequence ID" value="KIY69940.1"/>
    <property type="molecule type" value="Genomic_DNA"/>
</dbReference>
<gene>
    <name evidence="1" type="ORF">CYLTODRAFT_420251</name>
</gene>
<reference evidence="1 2" key="1">
    <citation type="journal article" date="2015" name="Fungal Genet. Biol.">
        <title>Evolution of novel wood decay mechanisms in Agaricales revealed by the genome sequences of Fistulina hepatica and Cylindrobasidium torrendii.</title>
        <authorList>
            <person name="Floudas D."/>
            <person name="Held B.W."/>
            <person name="Riley R."/>
            <person name="Nagy L.G."/>
            <person name="Koehler G."/>
            <person name="Ransdell A.S."/>
            <person name="Younus H."/>
            <person name="Chow J."/>
            <person name="Chiniquy J."/>
            <person name="Lipzen A."/>
            <person name="Tritt A."/>
            <person name="Sun H."/>
            <person name="Haridas S."/>
            <person name="LaButti K."/>
            <person name="Ohm R.A."/>
            <person name="Kues U."/>
            <person name="Blanchette R.A."/>
            <person name="Grigoriev I.V."/>
            <person name="Minto R.E."/>
            <person name="Hibbett D.S."/>
        </authorList>
    </citation>
    <scope>NUCLEOTIDE SEQUENCE [LARGE SCALE GENOMIC DNA]</scope>
    <source>
        <strain evidence="1 2">FP15055 ss-10</strain>
    </source>
</reference>
<sequence length="627" mass="71599">MGHCCQHDCGSFCAAKDKAGRRCIAPAGLGMPWCARHNEERIKLYVNYKLYHAALDNLEDQHYCTSLKKIRVEADRRQLRAWHATLMMKYRLLTRCIESREYFTERFFGSDMDFGHKQYWRSLVQQQSAVDALLTEIEGRAYQLILAAQNALWVLGQTYDEEAPTLECSGYTSDSLSSPASSCNDLPQHHGVGEANPADIEDPLEVALRRKATAVREKIFTRLARYCAPPQSKFAEERLEIIKAVIRRAVYMDATLMVRSQDYDDPIAFVQDLELDVGILNKIWDALKELYVHEARAAVDDVLRGKCDEAEFVVVLGGRVYKEITKEKWPFHAWGHITSIIKCYTCVRKTCHSVDEISDFTRYCILLGLALNQSYVRYWHGVYRSGVFGLCGSLVQCLEASAYPPRYAVTKCNGSVTGRAAQWSEMETNLILPMGLALDNPHAEAFIDACRAHPDFMILWRKGKQGRVQRSHKEVWVKRVRRARTRAGLQKVDWGSLRNDSKLFLKDSAVNEGFVRTWPDRCLEECWQLVVVDTQADSIGALVAKIADLWLGVHGVKCGHDLYNKLGRMYEETGEIERVKYRAEHEPHDGVCCQTEDYMSPSERDVYGSYVRLWRTTPTGGRVCEEA</sequence>
<protein>
    <submittedName>
        <fullName evidence="1">Uncharacterized protein</fullName>
    </submittedName>
</protein>
<proteinExistence type="predicted"/>
<accession>A0A0D7BI79</accession>
<dbReference type="STRING" id="1314674.A0A0D7BI79"/>
<dbReference type="AlphaFoldDB" id="A0A0D7BI79"/>
<organism evidence="1 2">
    <name type="scientific">Cylindrobasidium torrendii FP15055 ss-10</name>
    <dbReference type="NCBI Taxonomy" id="1314674"/>
    <lineage>
        <taxon>Eukaryota</taxon>
        <taxon>Fungi</taxon>
        <taxon>Dikarya</taxon>
        <taxon>Basidiomycota</taxon>
        <taxon>Agaricomycotina</taxon>
        <taxon>Agaricomycetes</taxon>
        <taxon>Agaricomycetidae</taxon>
        <taxon>Agaricales</taxon>
        <taxon>Marasmiineae</taxon>
        <taxon>Physalacriaceae</taxon>
        <taxon>Cylindrobasidium</taxon>
    </lineage>
</organism>
<evidence type="ECO:0000313" key="1">
    <source>
        <dbReference type="EMBL" id="KIY69940.1"/>
    </source>
</evidence>
<keyword evidence="2" id="KW-1185">Reference proteome</keyword>